<feature type="compositionally biased region" description="Basic and acidic residues" evidence="2">
    <location>
        <begin position="48"/>
        <end position="60"/>
    </location>
</feature>
<organism evidence="3 4">
    <name type="scientific">Schizosaccharomyces octosporus (strain yFS286)</name>
    <name type="common">Fission yeast</name>
    <name type="synonym">Octosporomyces octosporus</name>
    <dbReference type="NCBI Taxonomy" id="483514"/>
    <lineage>
        <taxon>Eukaryota</taxon>
        <taxon>Fungi</taxon>
        <taxon>Dikarya</taxon>
        <taxon>Ascomycota</taxon>
        <taxon>Taphrinomycotina</taxon>
        <taxon>Schizosaccharomycetes</taxon>
        <taxon>Schizosaccharomycetales</taxon>
        <taxon>Schizosaccharomycetaceae</taxon>
        <taxon>Schizosaccharomyces</taxon>
    </lineage>
</organism>
<name>S9REY1_SCHOY</name>
<keyword evidence="1" id="KW-0175">Coiled coil</keyword>
<evidence type="ECO:0000313" key="4">
    <source>
        <dbReference type="Proteomes" id="UP000016088"/>
    </source>
</evidence>
<keyword evidence="4" id="KW-1185">Reference proteome</keyword>
<accession>S9REY1</accession>
<dbReference type="HOGENOM" id="CLU_947162_0_0_1"/>
<dbReference type="InterPro" id="IPR025066">
    <property type="entry name" value="CCDC174-like"/>
</dbReference>
<sequence length="294" mass="35057">MAQSNKQAIQTDATSNLTFLSELAQEKARFEEEKKQRLNKRINYGTTNKRDYGIKKDEPRSNYARVKRHSEEDAPRKKPNNEQKRRFILKNEDENEEDLRKSRLGLERKALKYNQLLNDNSQTAEGEEMLVDFTKKWAEESRENELIEITDEFGRTRQVSIYEAGQALLPSKEEYKPENVIHGEYMPEYKVDEHHIEDLHRRDEQQAVHYDASKEIRTKGIGFFQFSLDENERQQQFESLGRIHEDTVRQQPRKVGLNILKERENKLASRRNTLQKHYERMIGEEWIKQQFNGI</sequence>
<dbReference type="GO" id="GO:0071030">
    <property type="term" value="P:nuclear mRNA surveillance of spliceosomal pre-mRNA splicing"/>
    <property type="evidence" value="ECO:0007669"/>
    <property type="project" value="EnsemblFungi"/>
</dbReference>
<evidence type="ECO:0000313" key="3">
    <source>
        <dbReference type="EMBL" id="EPX72614.1"/>
    </source>
</evidence>
<feature type="compositionally biased region" description="Basic and acidic residues" evidence="2">
    <location>
        <begin position="69"/>
        <end position="84"/>
    </location>
</feature>
<evidence type="ECO:0000256" key="2">
    <source>
        <dbReference type="SAM" id="MobiDB-lite"/>
    </source>
</evidence>
<feature type="region of interest" description="Disordered" evidence="2">
    <location>
        <begin position="40"/>
        <end position="84"/>
    </location>
</feature>
<dbReference type="RefSeq" id="XP_013018251.1">
    <property type="nucleotide sequence ID" value="XM_013162797.1"/>
</dbReference>
<dbReference type="GO" id="GO:0005634">
    <property type="term" value="C:nucleus"/>
    <property type="evidence" value="ECO:0007669"/>
    <property type="project" value="TreeGrafter"/>
</dbReference>
<dbReference type="PANTHER" id="PTHR15885:SF1">
    <property type="entry name" value="COILED-COIL DOMAIN-CONTAINING PROTEIN 174"/>
    <property type="match status" value="1"/>
</dbReference>
<dbReference type="Proteomes" id="UP000016088">
    <property type="component" value="Unassembled WGS sequence"/>
</dbReference>
<dbReference type="PANTHER" id="PTHR15885">
    <property type="entry name" value="COILED-COIL DOMAIN-CONTAINING PROTEIN 174"/>
    <property type="match status" value="1"/>
</dbReference>
<dbReference type="OMA" id="QQAVHYD"/>
<evidence type="ECO:0000256" key="1">
    <source>
        <dbReference type="ARBA" id="ARBA00023054"/>
    </source>
</evidence>
<dbReference type="GeneID" id="25029361"/>
<dbReference type="eggNOG" id="ENOG502S3J6">
    <property type="taxonomic scope" value="Eukaryota"/>
</dbReference>
<proteinExistence type="predicted"/>
<protein>
    <submittedName>
        <fullName evidence="3">Fungal protein</fullName>
    </submittedName>
</protein>
<dbReference type="AlphaFoldDB" id="S9REY1"/>
<dbReference type="Pfam" id="PF13300">
    <property type="entry name" value="DUF4078"/>
    <property type="match status" value="1"/>
</dbReference>
<dbReference type="VEuPathDB" id="FungiDB:SOCG_00377"/>
<dbReference type="GO" id="GO:0180035">
    <property type="term" value="P:lncRNA processing"/>
    <property type="evidence" value="ECO:0007669"/>
    <property type="project" value="EnsemblFungi"/>
</dbReference>
<reference evidence="3 4" key="1">
    <citation type="journal article" date="2011" name="Science">
        <title>Comparative functional genomics of the fission yeasts.</title>
        <authorList>
            <person name="Rhind N."/>
            <person name="Chen Z."/>
            <person name="Yassour M."/>
            <person name="Thompson D.A."/>
            <person name="Haas B.J."/>
            <person name="Habib N."/>
            <person name="Wapinski I."/>
            <person name="Roy S."/>
            <person name="Lin M.F."/>
            <person name="Heiman D.I."/>
            <person name="Young S.K."/>
            <person name="Furuya K."/>
            <person name="Guo Y."/>
            <person name="Pidoux A."/>
            <person name="Chen H.M."/>
            <person name="Robbertse B."/>
            <person name="Goldberg J.M."/>
            <person name="Aoki K."/>
            <person name="Bayne E.H."/>
            <person name="Berlin A.M."/>
            <person name="Desjardins C.A."/>
            <person name="Dobbs E."/>
            <person name="Dukaj L."/>
            <person name="Fan L."/>
            <person name="FitzGerald M.G."/>
            <person name="French C."/>
            <person name="Gujja S."/>
            <person name="Hansen K."/>
            <person name="Keifenheim D."/>
            <person name="Levin J.Z."/>
            <person name="Mosher R.A."/>
            <person name="Mueller C.A."/>
            <person name="Pfiffner J."/>
            <person name="Priest M."/>
            <person name="Russ C."/>
            <person name="Smialowska A."/>
            <person name="Swoboda P."/>
            <person name="Sykes S.M."/>
            <person name="Vaughn M."/>
            <person name="Vengrova S."/>
            <person name="Yoder R."/>
            <person name="Zeng Q."/>
            <person name="Allshire R."/>
            <person name="Baulcombe D."/>
            <person name="Birren B.W."/>
            <person name="Brown W."/>
            <person name="Ekwall K."/>
            <person name="Kellis M."/>
            <person name="Leatherwood J."/>
            <person name="Levin H."/>
            <person name="Margalit H."/>
            <person name="Martienssen R."/>
            <person name="Nieduszynski C.A."/>
            <person name="Spatafora J.W."/>
            <person name="Friedman N."/>
            <person name="Dalgaard J.Z."/>
            <person name="Baumann P."/>
            <person name="Niki H."/>
            <person name="Regev A."/>
            <person name="Nusbaum C."/>
        </authorList>
    </citation>
    <scope>NUCLEOTIDE SEQUENCE [LARGE SCALE GENOMIC DNA]</scope>
    <source>
        <strain evidence="4">yFS286</strain>
    </source>
</reference>
<dbReference type="EMBL" id="KE503207">
    <property type="protein sequence ID" value="EPX72614.1"/>
    <property type="molecule type" value="Genomic_DNA"/>
</dbReference>
<dbReference type="OrthoDB" id="333551at2759"/>
<gene>
    <name evidence="3" type="ORF">SOCG_00377</name>
</gene>